<gene>
    <name evidence="2" type="ORF">GSPATT00019892001</name>
</gene>
<dbReference type="InterPro" id="IPR029058">
    <property type="entry name" value="AB_hydrolase_fold"/>
</dbReference>
<accession>A0DT32</accession>
<dbReference type="PANTHER" id="PTHR43358:SF4">
    <property type="entry name" value="ALPHA_BETA HYDROLASE FOLD-1 DOMAIN-CONTAINING PROTEIN"/>
    <property type="match status" value="1"/>
</dbReference>
<name>A0DT32_PARTE</name>
<dbReference type="STRING" id="5888.A0DT32"/>
<dbReference type="InParanoid" id="A0DT32"/>
<evidence type="ECO:0000313" key="3">
    <source>
        <dbReference type="Proteomes" id="UP000000600"/>
    </source>
</evidence>
<feature type="domain" description="Serine aminopeptidase S33" evidence="1">
    <location>
        <begin position="68"/>
        <end position="225"/>
    </location>
</feature>
<dbReference type="OrthoDB" id="10249433at2759"/>
<proteinExistence type="predicted"/>
<dbReference type="Pfam" id="PF12146">
    <property type="entry name" value="Hydrolase_4"/>
    <property type="match status" value="1"/>
</dbReference>
<dbReference type="Gene3D" id="3.40.50.1820">
    <property type="entry name" value="alpha/beta hydrolase"/>
    <property type="match status" value="1"/>
</dbReference>
<dbReference type="EMBL" id="CT868563">
    <property type="protein sequence ID" value="CAK86199.1"/>
    <property type="molecule type" value="Genomic_DNA"/>
</dbReference>
<dbReference type="PANTHER" id="PTHR43358">
    <property type="entry name" value="ALPHA/BETA-HYDROLASE"/>
    <property type="match status" value="1"/>
</dbReference>
<dbReference type="SUPFAM" id="SSF53474">
    <property type="entry name" value="alpha/beta-Hydrolases"/>
    <property type="match status" value="1"/>
</dbReference>
<keyword evidence="3" id="KW-1185">Reference proteome</keyword>
<protein>
    <recommendedName>
        <fullName evidence="1">Serine aminopeptidase S33 domain-containing protein</fullName>
    </recommendedName>
</protein>
<dbReference type="Proteomes" id="UP000000600">
    <property type="component" value="Unassembled WGS sequence"/>
</dbReference>
<organism evidence="2 3">
    <name type="scientific">Paramecium tetraurelia</name>
    <dbReference type="NCBI Taxonomy" id="5888"/>
    <lineage>
        <taxon>Eukaryota</taxon>
        <taxon>Sar</taxon>
        <taxon>Alveolata</taxon>
        <taxon>Ciliophora</taxon>
        <taxon>Intramacronucleata</taxon>
        <taxon>Oligohymenophorea</taxon>
        <taxon>Peniculida</taxon>
        <taxon>Parameciidae</taxon>
        <taxon>Paramecium</taxon>
    </lineage>
</organism>
<dbReference type="HOGENOM" id="CLU_029891_1_0_1"/>
<dbReference type="InterPro" id="IPR052920">
    <property type="entry name" value="DNA-binding_regulatory"/>
</dbReference>
<dbReference type="KEGG" id="ptm:GSPATT00019892001"/>
<dbReference type="RefSeq" id="XP_001453596.1">
    <property type="nucleotide sequence ID" value="XM_001453559.1"/>
</dbReference>
<dbReference type="GeneID" id="5039381"/>
<reference evidence="2 3" key="1">
    <citation type="journal article" date="2006" name="Nature">
        <title>Global trends of whole-genome duplications revealed by the ciliate Paramecium tetraurelia.</title>
        <authorList>
            <consortium name="Genoscope"/>
            <person name="Aury J.-M."/>
            <person name="Jaillon O."/>
            <person name="Duret L."/>
            <person name="Noel B."/>
            <person name="Jubin C."/>
            <person name="Porcel B.M."/>
            <person name="Segurens B."/>
            <person name="Daubin V."/>
            <person name="Anthouard V."/>
            <person name="Aiach N."/>
            <person name="Arnaiz O."/>
            <person name="Billaut A."/>
            <person name="Beisson J."/>
            <person name="Blanc I."/>
            <person name="Bouhouche K."/>
            <person name="Camara F."/>
            <person name="Duharcourt S."/>
            <person name="Guigo R."/>
            <person name="Gogendeau D."/>
            <person name="Katinka M."/>
            <person name="Keller A.-M."/>
            <person name="Kissmehl R."/>
            <person name="Klotz C."/>
            <person name="Koll F."/>
            <person name="Le Moue A."/>
            <person name="Lepere C."/>
            <person name="Malinsky S."/>
            <person name="Nowacki M."/>
            <person name="Nowak J.K."/>
            <person name="Plattner H."/>
            <person name="Poulain J."/>
            <person name="Ruiz F."/>
            <person name="Serrano V."/>
            <person name="Zagulski M."/>
            <person name="Dessen P."/>
            <person name="Betermier M."/>
            <person name="Weissenbach J."/>
            <person name="Scarpelli C."/>
            <person name="Schachter V."/>
            <person name="Sperling L."/>
            <person name="Meyer E."/>
            <person name="Cohen J."/>
            <person name="Wincker P."/>
        </authorList>
    </citation>
    <scope>NUCLEOTIDE SEQUENCE [LARGE SCALE GENOMIC DNA]</scope>
    <source>
        <strain evidence="2 3">Stock d4-2</strain>
    </source>
</reference>
<evidence type="ECO:0000259" key="1">
    <source>
        <dbReference type="Pfam" id="PF12146"/>
    </source>
</evidence>
<evidence type="ECO:0000313" key="2">
    <source>
        <dbReference type="EMBL" id="CAK86199.1"/>
    </source>
</evidence>
<dbReference type="OMA" id="QRIMHKS"/>
<sequence>MKYFQNGLNQICQQIIRPARAQYTLYDLSSFQIQEETQYMREDFDIINPRQEVIKVSQYIGQQKSDVCIIYLHTANGSRMEVSKYVSMIIKNGFGLISFDFTGSGMSDGEIVTYGHREVEDLQTIITHFQSSYKQIILWGRSMGSAIAIQYMQKFNNLIIKGMILDSPFVCLLDVNNKLQQDQVILQMASSRTKIPNFILKSLSTFVSNELKKQAGFDLDEINCIKKISQIKCPAIFVTSKQDAIVPPEQTEKLFKAYTGIKKIQYINQQHNGIRDHSFIETLIQWFKKRTPIFERLGVGTQIKQKIMHKSKNTLGSIKQVSLDLYKERSSTLEHQRSLNDSISPRQKIIDQKKPTAEEKYNQLLETQRSLYVDRSASAQRIQISNSIDYQMSPMPLAPLSNKIITSSQHNYFSHSKPITFTKVPHKTKDGTHF</sequence>
<dbReference type="InterPro" id="IPR022742">
    <property type="entry name" value="Hydrolase_4"/>
</dbReference>
<dbReference type="AlphaFoldDB" id="A0DT32"/>
<dbReference type="eggNOG" id="KOG1552">
    <property type="taxonomic scope" value="Eukaryota"/>
</dbReference>